<dbReference type="RefSeq" id="XP_024872789.1">
    <property type="nucleotide sequence ID" value="XM_025017021.1"/>
</dbReference>
<dbReference type="GeneID" id="112455227"/>
<dbReference type="InterPro" id="IPR011600">
    <property type="entry name" value="Pept_C14_caspase"/>
</dbReference>
<dbReference type="PROSITE" id="PS01121">
    <property type="entry name" value="CASPASE_HIS"/>
    <property type="match status" value="1"/>
</dbReference>
<evidence type="ECO:0000313" key="4">
    <source>
        <dbReference type="Proteomes" id="UP000504618"/>
    </source>
</evidence>
<keyword evidence="2" id="KW-0053">Apoptosis</keyword>
<dbReference type="PANTHER" id="PTHR48169:SF7">
    <property type="entry name" value="CASPASE 10"/>
    <property type="match status" value="1"/>
</dbReference>
<dbReference type="GO" id="GO:0004197">
    <property type="term" value="F:cysteine-type endopeptidase activity"/>
    <property type="evidence" value="ECO:0007669"/>
    <property type="project" value="InterPro"/>
</dbReference>
<dbReference type="SUPFAM" id="SSF52129">
    <property type="entry name" value="Caspase-like"/>
    <property type="match status" value="1"/>
</dbReference>
<gene>
    <name evidence="5" type="primary">LOC112455227</name>
</gene>
<dbReference type="InterPro" id="IPR001309">
    <property type="entry name" value="Pept_C14_p20"/>
</dbReference>
<dbReference type="InterPro" id="IPR016129">
    <property type="entry name" value="Caspase_his_AS"/>
</dbReference>
<comment type="similarity">
    <text evidence="1">Belongs to the peptidase C14A family.</text>
</comment>
<dbReference type="GO" id="GO:0043067">
    <property type="term" value="P:regulation of programmed cell death"/>
    <property type="evidence" value="ECO:0007669"/>
    <property type="project" value="UniProtKB-ARBA"/>
</dbReference>
<proteinExistence type="inferred from homology"/>
<protein>
    <submittedName>
        <fullName evidence="5">Caspase-1-like</fullName>
    </submittedName>
</protein>
<feature type="domain" description="Caspase family p20" evidence="3">
    <location>
        <begin position="1"/>
        <end position="64"/>
    </location>
</feature>
<dbReference type="Gene3D" id="3.40.50.1460">
    <property type="match status" value="1"/>
</dbReference>
<feature type="non-terminal residue" evidence="5">
    <location>
        <position position="1"/>
    </location>
</feature>
<feature type="non-terminal residue" evidence="5">
    <location>
        <position position="102"/>
    </location>
</feature>
<reference evidence="5" key="1">
    <citation type="submission" date="2025-08" db="UniProtKB">
        <authorList>
            <consortium name="RefSeq"/>
        </authorList>
    </citation>
    <scope>IDENTIFICATION</scope>
    <source>
        <tissue evidence="5">Whole body</tissue>
    </source>
</reference>
<dbReference type="Pfam" id="PF00656">
    <property type="entry name" value="Peptidase_C14"/>
    <property type="match status" value="1"/>
</dbReference>
<dbReference type="GO" id="GO:0006508">
    <property type="term" value="P:proteolysis"/>
    <property type="evidence" value="ECO:0007669"/>
    <property type="project" value="InterPro"/>
</dbReference>
<organism evidence="4 5">
    <name type="scientific">Temnothorax curvispinosus</name>
    <dbReference type="NCBI Taxonomy" id="300111"/>
    <lineage>
        <taxon>Eukaryota</taxon>
        <taxon>Metazoa</taxon>
        <taxon>Ecdysozoa</taxon>
        <taxon>Arthropoda</taxon>
        <taxon>Hexapoda</taxon>
        <taxon>Insecta</taxon>
        <taxon>Pterygota</taxon>
        <taxon>Neoptera</taxon>
        <taxon>Endopterygota</taxon>
        <taxon>Hymenoptera</taxon>
        <taxon>Apocrita</taxon>
        <taxon>Aculeata</taxon>
        <taxon>Formicoidea</taxon>
        <taxon>Formicidae</taxon>
        <taxon>Myrmicinae</taxon>
        <taxon>Temnothorax</taxon>
    </lineage>
</organism>
<evidence type="ECO:0000256" key="1">
    <source>
        <dbReference type="ARBA" id="ARBA00010134"/>
    </source>
</evidence>
<dbReference type="GO" id="GO:0005737">
    <property type="term" value="C:cytoplasm"/>
    <property type="evidence" value="ECO:0007669"/>
    <property type="project" value="UniProtKB-ARBA"/>
</dbReference>
<dbReference type="Proteomes" id="UP000504618">
    <property type="component" value="Unplaced"/>
</dbReference>
<dbReference type="PRINTS" id="PR00376">
    <property type="entry name" value="IL1BCENZYME"/>
</dbReference>
<evidence type="ECO:0000313" key="5">
    <source>
        <dbReference type="RefSeq" id="XP_024872789.1"/>
    </source>
</evidence>
<keyword evidence="4" id="KW-1185">Reference proteome</keyword>
<dbReference type="PANTHER" id="PTHR48169">
    <property type="entry name" value="DED DOMAIN-CONTAINING PROTEIN"/>
    <property type="match status" value="1"/>
</dbReference>
<accession>A0A6J1PSL9</accession>
<dbReference type="AlphaFoldDB" id="A0A6J1PSL9"/>
<dbReference type="GO" id="GO:0006915">
    <property type="term" value="P:apoptotic process"/>
    <property type="evidence" value="ECO:0007669"/>
    <property type="project" value="UniProtKB-KW"/>
</dbReference>
<dbReference type="InterPro" id="IPR029030">
    <property type="entry name" value="Caspase-like_dom_sf"/>
</dbReference>
<evidence type="ECO:0000256" key="2">
    <source>
        <dbReference type="ARBA" id="ARBA00022703"/>
    </source>
</evidence>
<evidence type="ECO:0000259" key="3">
    <source>
        <dbReference type="PROSITE" id="PS50208"/>
    </source>
</evidence>
<dbReference type="PROSITE" id="PS50208">
    <property type="entry name" value="CASPASE_P20"/>
    <property type="match status" value="1"/>
</dbReference>
<sequence>ALTDHSESDCIIIIVLSHGNFGELFAFDTTYEASTVWKFFTADNCPTMAGKPKVFLISACGGNGVDPGVDTEITEQIEMDTSRRKFRIPIMADFLITFSSHP</sequence>
<name>A0A6J1PSL9_9HYME</name>
<dbReference type="InterPro" id="IPR015917">
    <property type="entry name" value="Pept_C14A"/>
</dbReference>
<dbReference type="OrthoDB" id="6116485at2759"/>